<gene>
    <name evidence="1" type="ORF">OB69_13380</name>
</gene>
<name>A0A0L8AIJ7_9BACT</name>
<dbReference type="RefSeq" id="WP_053224242.1">
    <property type="nucleotide sequence ID" value="NZ_JSVA01000015.1"/>
</dbReference>
<protein>
    <recommendedName>
        <fullName evidence="3">Curli assembly protein CsgC</fullName>
    </recommendedName>
</protein>
<comment type="caution">
    <text evidence="1">The sequence shown here is derived from an EMBL/GenBank/DDBJ whole genome shotgun (WGS) entry which is preliminary data.</text>
</comment>
<keyword evidence="2" id="KW-1185">Reference proteome</keyword>
<dbReference type="AlphaFoldDB" id="A0A0L8AIJ7"/>
<dbReference type="PATRIC" id="fig|1566026.4.peg.977"/>
<evidence type="ECO:0000313" key="1">
    <source>
        <dbReference type="EMBL" id="KOF02219.1"/>
    </source>
</evidence>
<dbReference type="Proteomes" id="UP000036908">
    <property type="component" value="Unassembled WGS sequence"/>
</dbReference>
<proteinExistence type="predicted"/>
<sequence>MAYSITQNIESLPEEQNFEHKLTTTLEKGKFLAITENKLEEGSNQRVITAQIMSMEEAEGGETSVPITLVKGEKEDSIKVIVNDETGNQITSSETKY</sequence>
<accession>A0A0L8AIJ7</accession>
<evidence type="ECO:0008006" key="3">
    <source>
        <dbReference type="Google" id="ProtNLM"/>
    </source>
</evidence>
<evidence type="ECO:0000313" key="2">
    <source>
        <dbReference type="Proteomes" id="UP000036908"/>
    </source>
</evidence>
<reference evidence="2" key="1">
    <citation type="submission" date="2014-11" db="EMBL/GenBank/DDBJ databases">
        <title>Genome sequencing of Roseivirga sp. D-25.</title>
        <authorList>
            <person name="Selvaratnam C."/>
            <person name="Thevarajoo S."/>
            <person name="Goh K.M."/>
            <person name="Eee R."/>
            <person name="Chan K.-G."/>
            <person name="Chong C.S."/>
        </authorList>
    </citation>
    <scope>NUCLEOTIDE SEQUENCE [LARGE SCALE GENOMIC DNA]</scope>
    <source>
        <strain evidence="2">D-25</strain>
    </source>
</reference>
<dbReference type="EMBL" id="JSVA01000015">
    <property type="protein sequence ID" value="KOF02219.1"/>
    <property type="molecule type" value="Genomic_DNA"/>
</dbReference>
<organism evidence="1 2">
    <name type="scientific">Roseivirga seohaensis subsp. aquiponti</name>
    <dbReference type="NCBI Taxonomy" id="1566026"/>
    <lineage>
        <taxon>Bacteria</taxon>
        <taxon>Pseudomonadati</taxon>
        <taxon>Bacteroidota</taxon>
        <taxon>Cytophagia</taxon>
        <taxon>Cytophagales</taxon>
        <taxon>Roseivirgaceae</taxon>
        <taxon>Roseivirga</taxon>
    </lineage>
</organism>